<keyword evidence="5 10" id="KW-0812">Transmembrane</keyword>
<evidence type="ECO:0000313" key="12">
    <source>
        <dbReference type="EMBL" id="GKV08908.1"/>
    </source>
</evidence>
<evidence type="ECO:0000256" key="7">
    <source>
        <dbReference type="ARBA" id="ARBA00023136"/>
    </source>
</evidence>
<evidence type="ECO:0000256" key="8">
    <source>
        <dbReference type="RuleBase" id="RU003346"/>
    </source>
</evidence>
<evidence type="ECO:0000256" key="10">
    <source>
        <dbReference type="SAM" id="Phobius"/>
    </source>
</evidence>
<feature type="transmembrane region" description="Helical" evidence="10">
    <location>
        <begin position="147"/>
        <end position="164"/>
    </location>
</feature>
<dbReference type="Pfam" id="PF00083">
    <property type="entry name" value="Sugar_tr"/>
    <property type="match status" value="1"/>
</dbReference>
<keyword evidence="3 8" id="KW-0813">Transport</keyword>
<dbReference type="GO" id="GO:0051119">
    <property type="term" value="F:sugar transmembrane transporter activity"/>
    <property type="evidence" value="ECO:0007669"/>
    <property type="project" value="InterPro"/>
</dbReference>
<dbReference type="InterPro" id="IPR003663">
    <property type="entry name" value="Sugar/inositol_transpt"/>
</dbReference>
<dbReference type="Proteomes" id="UP001054252">
    <property type="component" value="Unassembled WGS sequence"/>
</dbReference>
<proteinExistence type="inferred from homology"/>
<protein>
    <recommendedName>
        <fullName evidence="11">Major facilitator superfamily (MFS) profile domain-containing protein</fullName>
    </recommendedName>
</protein>
<reference evidence="12 13" key="1">
    <citation type="journal article" date="2021" name="Commun. Biol.">
        <title>The genome of Shorea leprosula (Dipterocarpaceae) highlights the ecological relevance of drought in aseasonal tropical rainforests.</title>
        <authorList>
            <person name="Ng K.K.S."/>
            <person name="Kobayashi M.J."/>
            <person name="Fawcett J.A."/>
            <person name="Hatakeyama M."/>
            <person name="Paape T."/>
            <person name="Ng C.H."/>
            <person name="Ang C.C."/>
            <person name="Tnah L.H."/>
            <person name="Lee C.T."/>
            <person name="Nishiyama T."/>
            <person name="Sese J."/>
            <person name="O'Brien M.J."/>
            <person name="Copetti D."/>
            <person name="Mohd Noor M.I."/>
            <person name="Ong R.C."/>
            <person name="Putra M."/>
            <person name="Sireger I.Z."/>
            <person name="Indrioko S."/>
            <person name="Kosugi Y."/>
            <person name="Izuno A."/>
            <person name="Isagi Y."/>
            <person name="Lee S.L."/>
            <person name="Shimizu K.K."/>
        </authorList>
    </citation>
    <scope>NUCLEOTIDE SEQUENCE [LARGE SCALE GENOMIC DNA]</scope>
    <source>
        <strain evidence="12">214</strain>
    </source>
</reference>
<dbReference type="PANTHER" id="PTHR48021">
    <property type="match status" value="1"/>
</dbReference>
<feature type="transmembrane region" description="Helical" evidence="10">
    <location>
        <begin position="285"/>
        <end position="308"/>
    </location>
</feature>
<feature type="transmembrane region" description="Helical" evidence="10">
    <location>
        <begin position="86"/>
        <end position="106"/>
    </location>
</feature>
<dbReference type="CDD" id="cd17358">
    <property type="entry name" value="MFS_GLUT6_8_Class3_like"/>
    <property type="match status" value="1"/>
</dbReference>
<feature type="transmembrane region" description="Helical" evidence="10">
    <location>
        <begin position="176"/>
        <end position="194"/>
    </location>
</feature>
<evidence type="ECO:0000256" key="5">
    <source>
        <dbReference type="ARBA" id="ARBA00022692"/>
    </source>
</evidence>
<feature type="region of interest" description="Disordered" evidence="9">
    <location>
        <begin position="1"/>
        <end position="41"/>
    </location>
</feature>
<sequence>MESQNLEEGPQLRRSLLDGDHPRRNLNVGGSEDSDVQPRPSHSKATVTVVISTVVAVCGSYCYGSAVGYSAPVESEIMEDLGLSVAAYSLFGSIMTIGGMLGAVFSGKIADLIGRLRTMWLSELFCTAGWLAIAFAKDVWWLDIGRLLLGFGIGIITYVVPVYIAEITPKDLRGGFAFANQLMNTIGFAIVYFVGTMISWRALALISAIPCIVQIIGLFFTPESPRWLAKVGMDKEFEAALQRLRGKDTDISEEASDIKDYLEISQEEPQARFLDLFERRYANSLFVGVGLMMLQQFQGTSALAYYSGTIYEDAGLSSSFGMRISAAIQIPVAVMGLLLMDKSGRRPLLLVSATGMFLCFILLGLSFSFKGLPHLKEFTPILALIAILGLSAANTIGMAGIPWIIMSEIFPLNVKASAGSLVTFVNWSCSWIITYAFNFMLEWSTAGTIYIFSGVSAVTVLFIAKFVPETKGRTLEEIQASMTGFL</sequence>
<feature type="transmembrane region" description="Helical" evidence="10">
    <location>
        <begin position="449"/>
        <end position="467"/>
    </location>
</feature>
<feature type="transmembrane region" description="Helical" evidence="10">
    <location>
        <begin position="418"/>
        <end position="437"/>
    </location>
</feature>
<evidence type="ECO:0000256" key="3">
    <source>
        <dbReference type="ARBA" id="ARBA00022448"/>
    </source>
</evidence>
<feature type="transmembrane region" description="Helical" evidence="10">
    <location>
        <begin position="200"/>
        <end position="220"/>
    </location>
</feature>
<dbReference type="SUPFAM" id="SSF103473">
    <property type="entry name" value="MFS general substrate transporter"/>
    <property type="match status" value="1"/>
</dbReference>
<dbReference type="InterPro" id="IPR005828">
    <property type="entry name" value="MFS_sugar_transport-like"/>
</dbReference>
<evidence type="ECO:0000256" key="1">
    <source>
        <dbReference type="ARBA" id="ARBA00004141"/>
    </source>
</evidence>
<keyword evidence="4" id="KW-0762">Sugar transport</keyword>
<evidence type="ECO:0000259" key="11">
    <source>
        <dbReference type="PROSITE" id="PS50850"/>
    </source>
</evidence>
<feature type="transmembrane region" description="Helical" evidence="10">
    <location>
        <begin position="320"/>
        <end position="340"/>
    </location>
</feature>
<dbReference type="EMBL" id="BPVZ01000029">
    <property type="protein sequence ID" value="GKV08908.1"/>
    <property type="molecule type" value="Genomic_DNA"/>
</dbReference>
<dbReference type="AlphaFoldDB" id="A0AAV5J8R1"/>
<feature type="transmembrane region" description="Helical" evidence="10">
    <location>
        <begin position="347"/>
        <end position="369"/>
    </location>
</feature>
<keyword evidence="13" id="KW-1185">Reference proteome</keyword>
<dbReference type="InterPro" id="IPR036259">
    <property type="entry name" value="MFS_trans_sf"/>
</dbReference>
<gene>
    <name evidence="12" type="ORF">SLEP1_g20479</name>
</gene>
<dbReference type="InterPro" id="IPR005829">
    <property type="entry name" value="Sugar_transporter_CS"/>
</dbReference>
<dbReference type="InterPro" id="IPR020846">
    <property type="entry name" value="MFS_dom"/>
</dbReference>
<evidence type="ECO:0000313" key="13">
    <source>
        <dbReference type="Proteomes" id="UP001054252"/>
    </source>
</evidence>
<feature type="transmembrane region" description="Helical" evidence="10">
    <location>
        <begin position="47"/>
        <end position="66"/>
    </location>
</feature>
<keyword evidence="7 10" id="KW-0472">Membrane</keyword>
<organism evidence="12 13">
    <name type="scientific">Rubroshorea leprosula</name>
    <dbReference type="NCBI Taxonomy" id="152421"/>
    <lineage>
        <taxon>Eukaryota</taxon>
        <taxon>Viridiplantae</taxon>
        <taxon>Streptophyta</taxon>
        <taxon>Embryophyta</taxon>
        <taxon>Tracheophyta</taxon>
        <taxon>Spermatophyta</taxon>
        <taxon>Magnoliopsida</taxon>
        <taxon>eudicotyledons</taxon>
        <taxon>Gunneridae</taxon>
        <taxon>Pentapetalae</taxon>
        <taxon>rosids</taxon>
        <taxon>malvids</taxon>
        <taxon>Malvales</taxon>
        <taxon>Dipterocarpaceae</taxon>
        <taxon>Rubroshorea</taxon>
    </lineage>
</organism>
<evidence type="ECO:0000256" key="9">
    <source>
        <dbReference type="SAM" id="MobiDB-lite"/>
    </source>
</evidence>
<comment type="caution">
    <text evidence="12">The sequence shown here is derived from an EMBL/GenBank/DDBJ whole genome shotgun (WGS) entry which is preliminary data.</text>
</comment>
<accession>A0AAV5J8R1</accession>
<comment type="similarity">
    <text evidence="2 8">Belongs to the major facilitator superfamily. Sugar transporter (TC 2.A.1.1) family.</text>
</comment>
<evidence type="ECO:0000256" key="6">
    <source>
        <dbReference type="ARBA" id="ARBA00022989"/>
    </source>
</evidence>
<dbReference type="PANTHER" id="PTHR48021:SF93">
    <property type="entry name" value="SUGAR TRANSPORTER ERD6-LIKE 1-RELATED"/>
    <property type="match status" value="1"/>
</dbReference>
<feature type="transmembrane region" description="Helical" evidence="10">
    <location>
        <begin position="381"/>
        <end position="406"/>
    </location>
</feature>
<comment type="subcellular location">
    <subcellularLocation>
        <location evidence="1">Membrane</location>
        <topology evidence="1">Multi-pass membrane protein</topology>
    </subcellularLocation>
</comment>
<feature type="transmembrane region" description="Helical" evidence="10">
    <location>
        <begin position="118"/>
        <end position="135"/>
    </location>
</feature>
<evidence type="ECO:0000256" key="2">
    <source>
        <dbReference type="ARBA" id="ARBA00010992"/>
    </source>
</evidence>
<feature type="domain" description="Major facilitator superfamily (MFS) profile" evidence="11">
    <location>
        <begin position="52"/>
        <end position="471"/>
    </location>
</feature>
<dbReference type="GO" id="GO:0016020">
    <property type="term" value="C:membrane"/>
    <property type="evidence" value="ECO:0007669"/>
    <property type="project" value="UniProtKB-SubCell"/>
</dbReference>
<dbReference type="Gene3D" id="1.20.1250.20">
    <property type="entry name" value="MFS general substrate transporter like domains"/>
    <property type="match status" value="1"/>
</dbReference>
<dbReference type="PROSITE" id="PS00217">
    <property type="entry name" value="SUGAR_TRANSPORT_2"/>
    <property type="match status" value="1"/>
</dbReference>
<dbReference type="InterPro" id="IPR050549">
    <property type="entry name" value="MFS_Trehalose_Transporter"/>
</dbReference>
<dbReference type="NCBIfam" id="TIGR00879">
    <property type="entry name" value="SP"/>
    <property type="match status" value="1"/>
</dbReference>
<dbReference type="PROSITE" id="PS50850">
    <property type="entry name" value="MFS"/>
    <property type="match status" value="1"/>
</dbReference>
<dbReference type="FunFam" id="1.20.1250.20:FF:000043">
    <property type="entry name" value="sugar transporter ERD6-like 6"/>
    <property type="match status" value="1"/>
</dbReference>
<dbReference type="PRINTS" id="PR00171">
    <property type="entry name" value="SUGRTRNSPORT"/>
</dbReference>
<keyword evidence="6 10" id="KW-1133">Transmembrane helix</keyword>
<dbReference type="InterPro" id="IPR044775">
    <property type="entry name" value="MFS_ERD6/Tret1-like"/>
</dbReference>
<name>A0AAV5J8R1_9ROSI</name>
<evidence type="ECO:0000256" key="4">
    <source>
        <dbReference type="ARBA" id="ARBA00022597"/>
    </source>
</evidence>